<keyword evidence="2" id="KW-1185">Reference proteome</keyword>
<evidence type="ECO:0000313" key="2">
    <source>
        <dbReference type="Proteomes" id="UP000245783"/>
    </source>
</evidence>
<name>A0A316W6I3_9BASI</name>
<dbReference type="EMBL" id="KZ819355">
    <property type="protein sequence ID" value="PWN45497.1"/>
    <property type="molecule type" value="Genomic_DNA"/>
</dbReference>
<dbReference type="Proteomes" id="UP000245783">
    <property type="component" value="Unassembled WGS sequence"/>
</dbReference>
<reference evidence="1 2" key="1">
    <citation type="journal article" date="2018" name="Mol. Biol. Evol.">
        <title>Broad Genomic Sampling Reveals a Smut Pathogenic Ancestry of the Fungal Clade Ustilaginomycotina.</title>
        <authorList>
            <person name="Kijpornyongpan T."/>
            <person name="Mondo S.J."/>
            <person name="Barry K."/>
            <person name="Sandor L."/>
            <person name="Lee J."/>
            <person name="Lipzen A."/>
            <person name="Pangilinan J."/>
            <person name="LaButti K."/>
            <person name="Hainaut M."/>
            <person name="Henrissat B."/>
            <person name="Grigoriev I.V."/>
            <person name="Spatafora J.W."/>
            <person name="Aime M.C."/>
        </authorList>
    </citation>
    <scope>NUCLEOTIDE SEQUENCE [LARGE SCALE GENOMIC DNA]</scope>
    <source>
        <strain evidence="1 2">MCA 4658</strain>
    </source>
</reference>
<proteinExistence type="predicted"/>
<evidence type="ECO:0000313" key="1">
    <source>
        <dbReference type="EMBL" id="PWN45497.1"/>
    </source>
</evidence>
<dbReference type="RefSeq" id="XP_025372657.1">
    <property type="nucleotide sequence ID" value="XM_025510811.1"/>
</dbReference>
<gene>
    <name evidence="1" type="ORF">IE81DRAFT_192865</name>
</gene>
<organism evidence="1 2">
    <name type="scientific">Ceraceosorus guamensis</name>
    <dbReference type="NCBI Taxonomy" id="1522189"/>
    <lineage>
        <taxon>Eukaryota</taxon>
        <taxon>Fungi</taxon>
        <taxon>Dikarya</taxon>
        <taxon>Basidiomycota</taxon>
        <taxon>Ustilaginomycotina</taxon>
        <taxon>Exobasidiomycetes</taxon>
        <taxon>Ceraceosorales</taxon>
        <taxon>Ceraceosoraceae</taxon>
        <taxon>Ceraceosorus</taxon>
    </lineage>
</organism>
<dbReference type="AlphaFoldDB" id="A0A316W6I3"/>
<accession>A0A316W6I3</accession>
<protein>
    <submittedName>
        <fullName evidence="1">Uncharacterized protein</fullName>
    </submittedName>
</protein>
<sequence>MKAGIHGLRINDALTWRKAPGTRSTFWHIIVCDNVNEKQRFSRGVLAVIRDCMQSRRVTAYAAAAAVIDRALDRSYKGASRDAEHRRAAEGNICASLIDPHAAVHMHRSVVSVIVVSVPMQPDHDFDLIAWLVTAAMRAWYVLPALGEGCV</sequence>
<dbReference type="GeneID" id="37032681"/>
<dbReference type="InParanoid" id="A0A316W6I3"/>